<comment type="caution">
    <text evidence="1">The sequence shown here is derived from an EMBL/GenBank/DDBJ whole genome shotgun (WGS) entry which is preliminary data.</text>
</comment>
<protein>
    <submittedName>
        <fullName evidence="1">Uncharacterized protein</fullName>
    </submittedName>
</protein>
<dbReference type="EMBL" id="VSRR010001989">
    <property type="protein sequence ID" value="MPC28924.1"/>
    <property type="molecule type" value="Genomic_DNA"/>
</dbReference>
<gene>
    <name evidence="1" type="ORF">E2C01_022140</name>
</gene>
<proteinExistence type="predicted"/>
<dbReference type="AlphaFoldDB" id="A0A5B7E840"/>
<sequence length="150" mass="16271">MKPTHVPGGDNGGTSPALWQLHETVMALYYSVKAISEQISTLTNQVSAAHGPNTRGSNGVSAVAQPSNGERCNCPALFPDLSFAIRKEIVEMEECRKCKDSLIFRGIIVANMEEARDRSCMLDDNAPIRGLADQLLALVWGLGKCILEQI</sequence>
<dbReference type="Proteomes" id="UP000324222">
    <property type="component" value="Unassembled WGS sequence"/>
</dbReference>
<accession>A0A5B7E840</accession>
<keyword evidence="2" id="KW-1185">Reference proteome</keyword>
<evidence type="ECO:0000313" key="1">
    <source>
        <dbReference type="EMBL" id="MPC28924.1"/>
    </source>
</evidence>
<organism evidence="1 2">
    <name type="scientific">Portunus trituberculatus</name>
    <name type="common">Swimming crab</name>
    <name type="synonym">Neptunus trituberculatus</name>
    <dbReference type="NCBI Taxonomy" id="210409"/>
    <lineage>
        <taxon>Eukaryota</taxon>
        <taxon>Metazoa</taxon>
        <taxon>Ecdysozoa</taxon>
        <taxon>Arthropoda</taxon>
        <taxon>Crustacea</taxon>
        <taxon>Multicrustacea</taxon>
        <taxon>Malacostraca</taxon>
        <taxon>Eumalacostraca</taxon>
        <taxon>Eucarida</taxon>
        <taxon>Decapoda</taxon>
        <taxon>Pleocyemata</taxon>
        <taxon>Brachyura</taxon>
        <taxon>Eubrachyura</taxon>
        <taxon>Portunoidea</taxon>
        <taxon>Portunidae</taxon>
        <taxon>Portuninae</taxon>
        <taxon>Portunus</taxon>
    </lineage>
</organism>
<reference evidence="1 2" key="1">
    <citation type="submission" date="2019-05" db="EMBL/GenBank/DDBJ databases">
        <title>Another draft genome of Portunus trituberculatus and its Hox gene families provides insights of decapod evolution.</title>
        <authorList>
            <person name="Jeong J.-H."/>
            <person name="Song I."/>
            <person name="Kim S."/>
            <person name="Choi T."/>
            <person name="Kim D."/>
            <person name="Ryu S."/>
            <person name="Kim W."/>
        </authorList>
    </citation>
    <scope>NUCLEOTIDE SEQUENCE [LARGE SCALE GENOMIC DNA]</scope>
    <source>
        <tissue evidence="1">Muscle</tissue>
    </source>
</reference>
<evidence type="ECO:0000313" key="2">
    <source>
        <dbReference type="Proteomes" id="UP000324222"/>
    </source>
</evidence>
<name>A0A5B7E840_PORTR</name>